<gene>
    <name evidence="2" type="ORF">RAG0_00477</name>
</gene>
<dbReference type="AlphaFoldDB" id="A0A1E1JT73"/>
<evidence type="ECO:0000256" key="1">
    <source>
        <dbReference type="SAM" id="Phobius"/>
    </source>
</evidence>
<dbReference type="OrthoDB" id="3562691at2759"/>
<keyword evidence="1" id="KW-1133">Transmembrane helix</keyword>
<keyword evidence="3" id="KW-1185">Reference proteome</keyword>
<feature type="transmembrane region" description="Helical" evidence="1">
    <location>
        <begin position="15"/>
        <end position="34"/>
    </location>
</feature>
<protein>
    <submittedName>
        <fullName evidence="2">Uncharacterized protein</fullName>
    </submittedName>
</protein>
<evidence type="ECO:0000313" key="3">
    <source>
        <dbReference type="Proteomes" id="UP000178912"/>
    </source>
</evidence>
<evidence type="ECO:0000313" key="2">
    <source>
        <dbReference type="EMBL" id="CZS88983.1"/>
    </source>
</evidence>
<sequence length="87" mass="9624">MGPTRSVFWRQRTPLLIATFFGGIAVFGALKWRAVFSRSESAKRATTRTKDINFSVDPGRSGENECPTSTLWNYQLNQADQVIGGGV</sequence>
<name>A0A1E1JT73_9HELO</name>
<proteinExistence type="predicted"/>
<keyword evidence="1" id="KW-0812">Transmembrane</keyword>
<accession>A0A1E1JT73</accession>
<reference evidence="3" key="1">
    <citation type="submission" date="2016-03" db="EMBL/GenBank/DDBJ databases">
        <authorList>
            <person name="Guldener U."/>
        </authorList>
    </citation>
    <scope>NUCLEOTIDE SEQUENCE [LARGE SCALE GENOMIC DNA]</scope>
    <source>
        <strain evidence="3">04CH-RAC-A.6.1</strain>
    </source>
</reference>
<organism evidence="2 3">
    <name type="scientific">Rhynchosporium agropyri</name>
    <dbReference type="NCBI Taxonomy" id="914238"/>
    <lineage>
        <taxon>Eukaryota</taxon>
        <taxon>Fungi</taxon>
        <taxon>Dikarya</taxon>
        <taxon>Ascomycota</taxon>
        <taxon>Pezizomycotina</taxon>
        <taxon>Leotiomycetes</taxon>
        <taxon>Helotiales</taxon>
        <taxon>Ploettnerulaceae</taxon>
        <taxon>Rhynchosporium</taxon>
    </lineage>
</organism>
<dbReference type="EMBL" id="FJUX01000002">
    <property type="protein sequence ID" value="CZS88983.1"/>
    <property type="molecule type" value="Genomic_DNA"/>
</dbReference>
<keyword evidence="1" id="KW-0472">Membrane</keyword>
<dbReference type="Proteomes" id="UP000178912">
    <property type="component" value="Unassembled WGS sequence"/>
</dbReference>